<dbReference type="EC" id="2.7.10.2" evidence="8"/>
<evidence type="ECO:0000313" key="13">
    <source>
        <dbReference type="Proteomes" id="UP000230423"/>
    </source>
</evidence>
<dbReference type="AlphaFoldDB" id="A0A2G9UPP6"/>
<dbReference type="InterPro" id="IPR036860">
    <property type="entry name" value="SH2_dom_sf"/>
</dbReference>
<evidence type="ECO:0000256" key="2">
    <source>
        <dbReference type="ARBA" id="ARBA00022741"/>
    </source>
</evidence>
<dbReference type="InterPro" id="IPR000980">
    <property type="entry name" value="SH2"/>
</dbReference>
<organism evidence="12 13">
    <name type="scientific">Teladorsagia circumcincta</name>
    <name type="common">Brown stomach worm</name>
    <name type="synonym">Ostertagia circumcincta</name>
    <dbReference type="NCBI Taxonomy" id="45464"/>
    <lineage>
        <taxon>Eukaryota</taxon>
        <taxon>Metazoa</taxon>
        <taxon>Ecdysozoa</taxon>
        <taxon>Nematoda</taxon>
        <taxon>Chromadorea</taxon>
        <taxon>Rhabditida</taxon>
        <taxon>Rhabditina</taxon>
        <taxon>Rhabditomorpha</taxon>
        <taxon>Strongyloidea</taxon>
        <taxon>Trichostrongylidae</taxon>
        <taxon>Teladorsagia</taxon>
    </lineage>
</organism>
<name>A0A2G9UPP6_TELCI</name>
<keyword evidence="5 8" id="KW-0829">Tyrosine-protein kinase</keyword>
<evidence type="ECO:0000256" key="6">
    <source>
        <dbReference type="ARBA" id="ARBA00051245"/>
    </source>
</evidence>
<dbReference type="Gene3D" id="1.10.510.10">
    <property type="entry name" value="Transferase(Phosphotransferase) domain 1"/>
    <property type="match status" value="1"/>
</dbReference>
<dbReference type="PRINTS" id="PR00109">
    <property type="entry name" value="TYRKINASE"/>
</dbReference>
<comment type="catalytic activity">
    <reaction evidence="6 8">
        <text>L-tyrosyl-[protein] + ATP = O-phospho-L-tyrosyl-[protein] + ADP + H(+)</text>
        <dbReference type="Rhea" id="RHEA:10596"/>
        <dbReference type="Rhea" id="RHEA-COMP:10136"/>
        <dbReference type="Rhea" id="RHEA-COMP:20101"/>
        <dbReference type="ChEBI" id="CHEBI:15378"/>
        <dbReference type="ChEBI" id="CHEBI:30616"/>
        <dbReference type="ChEBI" id="CHEBI:46858"/>
        <dbReference type="ChEBI" id="CHEBI:61978"/>
        <dbReference type="ChEBI" id="CHEBI:456216"/>
        <dbReference type="EC" id="2.7.10.2"/>
    </reaction>
</comment>
<dbReference type="InterPro" id="IPR008266">
    <property type="entry name" value="Tyr_kinase_AS"/>
</dbReference>
<dbReference type="PROSITE" id="PS00109">
    <property type="entry name" value="PROTEIN_KINASE_TYR"/>
    <property type="match status" value="1"/>
</dbReference>
<keyword evidence="7" id="KW-0727">SH2 domain</keyword>
<dbReference type="CDD" id="cd00192">
    <property type="entry name" value="PTKc"/>
    <property type="match status" value="1"/>
</dbReference>
<keyword evidence="2 8" id="KW-0547">Nucleotide-binding</keyword>
<evidence type="ECO:0000256" key="1">
    <source>
        <dbReference type="ARBA" id="ARBA00022679"/>
    </source>
</evidence>
<feature type="compositionally biased region" description="Basic residues" evidence="9">
    <location>
        <begin position="388"/>
        <end position="398"/>
    </location>
</feature>
<dbReference type="InterPro" id="IPR020635">
    <property type="entry name" value="Tyr_kinase_cat_dom"/>
</dbReference>
<dbReference type="PANTHER" id="PTHR24418">
    <property type="entry name" value="TYROSINE-PROTEIN KINASE"/>
    <property type="match status" value="1"/>
</dbReference>
<evidence type="ECO:0000256" key="4">
    <source>
        <dbReference type="ARBA" id="ARBA00022840"/>
    </source>
</evidence>
<reference evidence="12 13" key="1">
    <citation type="submission" date="2015-09" db="EMBL/GenBank/DDBJ databases">
        <title>Draft genome of the parasitic nematode Teladorsagia circumcincta isolate WARC Sus (inbred).</title>
        <authorList>
            <person name="Mitreva M."/>
        </authorList>
    </citation>
    <scope>NUCLEOTIDE SEQUENCE [LARGE SCALE GENOMIC DNA]</scope>
    <source>
        <strain evidence="12 13">S</strain>
    </source>
</reference>
<gene>
    <name evidence="12" type="ORF">TELCIR_05893</name>
</gene>
<evidence type="ECO:0000256" key="9">
    <source>
        <dbReference type="SAM" id="MobiDB-lite"/>
    </source>
</evidence>
<dbReference type="InterPro" id="IPR011009">
    <property type="entry name" value="Kinase-like_dom_sf"/>
</dbReference>
<feature type="compositionally biased region" description="Basic and acidic residues" evidence="9">
    <location>
        <begin position="359"/>
        <end position="368"/>
    </location>
</feature>
<dbReference type="SMART" id="SM00219">
    <property type="entry name" value="TyrKc"/>
    <property type="match status" value="1"/>
</dbReference>
<dbReference type="InterPro" id="IPR050198">
    <property type="entry name" value="Non-receptor_tyrosine_kinases"/>
</dbReference>
<evidence type="ECO:0000259" key="10">
    <source>
        <dbReference type="PROSITE" id="PS50001"/>
    </source>
</evidence>
<keyword evidence="4 8" id="KW-0067">ATP-binding</keyword>
<dbReference type="GO" id="GO:0005524">
    <property type="term" value="F:ATP binding"/>
    <property type="evidence" value="ECO:0007669"/>
    <property type="project" value="UniProtKB-KW"/>
</dbReference>
<evidence type="ECO:0000256" key="7">
    <source>
        <dbReference type="PROSITE-ProRule" id="PRU00191"/>
    </source>
</evidence>
<dbReference type="Gene3D" id="3.30.505.10">
    <property type="entry name" value="SH2 domain"/>
    <property type="match status" value="1"/>
</dbReference>
<dbReference type="SUPFAM" id="SSF56112">
    <property type="entry name" value="Protein kinase-like (PK-like)"/>
    <property type="match status" value="1"/>
</dbReference>
<dbReference type="SUPFAM" id="SSF55550">
    <property type="entry name" value="SH2 domain"/>
    <property type="match status" value="1"/>
</dbReference>
<keyword evidence="13" id="KW-1185">Reference proteome</keyword>
<feature type="region of interest" description="Disordered" evidence="9">
    <location>
        <begin position="359"/>
        <end position="415"/>
    </location>
</feature>
<dbReference type="InterPro" id="IPR000719">
    <property type="entry name" value="Prot_kinase_dom"/>
</dbReference>
<dbReference type="Pfam" id="PF07714">
    <property type="entry name" value="PK_Tyr_Ser-Thr"/>
    <property type="match status" value="1"/>
</dbReference>
<evidence type="ECO:0000256" key="5">
    <source>
        <dbReference type="ARBA" id="ARBA00023137"/>
    </source>
</evidence>
<comment type="similarity">
    <text evidence="8">Belongs to the protein kinase superfamily. Tyr protein kinase family.</text>
</comment>
<accession>A0A2G9UPP6</accession>
<evidence type="ECO:0000256" key="3">
    <source>
        <dbReference type="ARBA" id="ARBA00022777"/>
    </source>
</evidence>
<dbReference type="InterPro" id="IPR001245">
    <property type="entry name" value="Ser-Thr/Tyr_kinase_cat_dom"/>
</dbReference>
<evidence type="ECO:0000256" key="8">
    <source>
        <dbReference type="RuleBase" id="RU362096"/>
    </source>
</evidence>
<sequence>MPGITYELHNRSFLIVGTSKFEQWITSQQYYHGFIPRQDVSSILTKHGDFLVRSTETTHTSKSKEVRRRISPIICVMLDPDNMYEDADESARLEMVRNLIIHLKSEKVYLDAKMKFDTPAQMFEHYQKNSFTINNRIKTDTDISKDLIRDVMKEARLMRGLQHPNVVNLYGVGMLDQPLYILLEYVAGGALKTYLRKNKDTITKAEKIQMSLGAAWGIDYLHKTNILHRDIAARNCLYDYDSAVKISDFGLSRIGSEYKMKTAKKMPIRWMAPESIVSFIFTRKTDVYSYGVRYNCNKIPHQKDVLVFEIWCSKDPYADAAASTARKKIIDGELNVFPSDTPEDLVTYVKEKLWNKNPEQREEMEKKMLAPRARKTVPTKTAADKRKLQVFKKLRKQNKSYQPQKKPDNTQSQVE</sequence>
<dbReference type="OrthoDB" id="546826at2759"/>
<feature type="domain" description="SH2" evidence="10">
    <location>
        <begin position="30"/>
        <end position="141"/>
    </location>
</feature>
<proteinExistence type="inferred from homology"/>
<dbReference type="SMART" id="SM00252">
    <property type="entry name" value="SH2"/>
    <property type="match status" value="1"/>
</dbReference>
<keyword evidence="3 8" id="KW-0418">Kinase</keyword>
<protein>
    <recommendedName>
        <fullName evidence="8">Tyrosine-protein kinase</fullName>
        <ecNumber evidence="8">2.7.10.2</ecNumber>
    </recommendedName>
</protein>
<dbReference type="PROSITE" id="PS50011">
    <property type="entry name" value="PROTEIN_KINASE_DOM"/>
    <property type="match status" value="1"/>
</dbReference>
<dbReference type="Proteomes" id="UP000230423">
    <property type="component" value="Unassembled WGS sequence"/>
</dbReference>
<evidence type="ECO:0000259" key="11">
    <source>
        <dbReference type="PROSITE" id="PS50011"/>
    </source>
</evidence>
<dbReference type="PROSITE" id="PS50001">
    <property type="entry name" value="SH2"/>
    <property type="match status" value="1"/>
</dbReference>
<evidence type="ECO:0000313" key="12">
    <source>
        <dbReference type="EMBL" id="PIO72187.1"/>
    </source>
</evidence>
<feature type="domain" description="Protein kinase" evidence="11">
    <location>
        <begin position="108"/>
        <end position="373"/>
    </location>
</feature>
<feature type="compositionally biased region" description="Polar residues" evidence="9">
    <location>
        <begin position="399"/>
        <end position="415"/>
    </location>
</feature>
<dbReference type="Pfam" id="PF00017">
    <property type="entry name" value="SH2"/>
    <property type="match status" value="1"/>
</dbReference>
<dbReference type="GO" id="GO:0004715">
    <property type="term" value="F:non-membrane spanning protein tyrosine kinase activity"/>
    <property type="evidence" value="ECO:0007669"/>
    <property type="project" value="UniProtKB-EC"/>
</dbReference>
<dbReference type="Gene3D" id="3.30.200.20">
    <property type="entry name" value="Phosphorylase Kinase, domain 1"/>
    <property type="match status" value="1"/>
</dbReference>
<keyword evidence="1 8" id="KW-0808">Transferase</keyword>
<dbReference type="EMBL" id="KZ345746">
    <property type="protein sequence ID" value="PIO72187.1"/>
    <property type="molecule type" value="Genomic_DNA"/>
</dbReference>